<dbReference type="Proteomes" id="UP000366872">
    <property type="component" value="Unassembled WGS sequence"/>
</dbReference>
<dbReference type="AlphaFoldDB" id="A0A6C2U7X5"/>
<sequence>MFCVFDGGLSIQEYEVPAPDSQYLITDNLRTEFVRGEGMGGGVGGMVYSLKHQGSSIENPAIICSHANHRGDVIARSNASGSLTSFALYEAYGTRPYEWGDDPDRQKANTKEEEKDLGLLNERMRFRDLETGVFLTRDPIGYADGPNVYCYVHSNPITQFDPLGLELAVAMSPAETVDEYIANCDVLLAAIEYLEQSGVALELLGDIAEWGETVSISFNDSDDNRYIDADNTIKWDSNSGLGVGENGDVQSAALGLAHELGHAAKDKAGIDQSAADVVLENEIIAEYETPIANELGEPTREHYSDINWESPDNTMPDSTTFINNTETESNGEAEKESPSVPDDDETGD</sequence>
<gene>
    <name evidence="2" type="ORF">PDESU_04512</name>
</gene>
<name>A0A6C2U7X5_PONDE</name>
<reference evidence="2 3" key="1">
    <citation type="submission" date="2019-04" db="EMBL/GenBank/DDBJ databases">
        <authorList>
            <person name="Van Vliet M D."/>
        </authorList>
    </citation>
    <scope>NUCLEOTIDE SEQUENCE [LARGE SCALE GENOMIC DNA]</scope>
    <source>
        <strain evidence="2 3">F1</strain>
    </source>
</reference>
<evidence type="ECO:0000313" key="2">
    <source>
        <dbReference type="EMBL" id="VGO15923.1"/>
    </source>
</evidence>
<keyword evidence="3" id="KW-1185">Reference proteome</keyword>
<evidence type="ECO:0000313" key="3">
    <source>
        <dbReference type="Proteomes" id="UP000366872"/>
    </source>
</evidence>
<proteinExistence type="predicted"/>
<dbReference type="EMBL" id="CAAHFG010000003">
    <property type="protein sequence ID" value="VGO15923.1"/>
    <property type="molecule type" value="Genomic_DNA"/>
</dbReference>
<dbReference type="RefSeq" id="WP_222847281.1">
    <property type="nucleotide sequence ID" value="NZ_CAAHFG010000003.1"/>
</dbReference>
<protein>
    <recommendedName>
        <fullName evidence="4">tRNA3(Ser)-specific nuclease WapA</fullName>
    </recommendedName>
</protein>
<feature type="region of interest" description="Disordered" evidence="1">
    <location>
        <begin position="303"/>
        <end position="348"/>
    </location>
</feature>
<accession>A0A6C2U7X5</accession>
<dbReference type="Gene3D" id="2.180.10.10">
    <property type="entry name" value="RHS repeat-associated core"/>
    <property type="match status" value="1"/>
</dbReference>
<feature type="compositionally biased region" description="Polar residues" evidence="1">
    <location>
        <begin position="310"/>
        <end position="330"/>
    </location>
</feature>
<dbReference type="InterPro" id="IPR022385">
    <property type="entry name" value="Rhs_assc_core"/>
</dbReference>
<organism evidence="2 3">
    <name type="scientific">Pontiella desulfatans</name>
    <dbReference type="NCBI Taxonomy" id="2750659"/>
    <lineage>
        <taxon>Bacteria</taxon>
        <taxon>Pseudomonadati</taxon>
        <taxon>Kiritimatiellota</taxon>
        <taxon>Kiritimatiellia</taxon>
        <taxon>Kiritimatiellales</taxon>
        <taxon>Pontiellaceae</taxon>
        <taxon>Pontiella</taxon>
    </lineage>
</organism>
<evidence type="ECO:0000256" key="1">
    <source>
        <dbReference type="SAM" id="MobiDB-lite"/>
    </source>
</evidence>
<evidence type="ECO:0008006" key="4">
    <source>
        <dbReference type="Google" id="ProtNLM"/>
    </source>
</evidence>
<dbReference type="NCBIfam" id="TIGR03696">
    <property type="entry name" value="Rhs_assc_core"/>
    <property type="match status" value="1"/>
</dbReference>